<protein>
    <submittedName>
        <fullName evidence="2">Uncharacterized protein</fullName>
    </submittedName>
</protein>
<dbReference type="SUPFAM" id="SSF50494">
    <property type="entry name" value="Trypsin-like serine proteases"/>
    <property type="match status" value="1"/>
</dbReference>
<evidence type="ECO:0000313" key="2">
    <source>
        <dbReference type="EMBL" id="PJA46436.1"/>
    </source>
</evidence>
<comment type="caution">
    <text evidence="2">The sequence shown here is derived from an EMBL/GenBank/DDBJ whole genome shotgun (WGS) entry which is preliminary data.</text>
</comment>
<dbReference type="AlphaFoldDB" id="A0A2M7XFD2"/>
<name>A0A2M7XFD2_9BACT</name>
<proteinExistence type="predicted"/>
<keyword evidence="1" id="KW-0812">Transmembrane</keyword>
<evidence type="ECO:0000313" key="3">
    <source>
        <dbReference type="Proteomes" id="UP000229749"/>
    </source>
</evidence>
<gene>
    <name evidence="2" type="ORF">CO172_03685</name>
</gene>
<accession>A0A2M7XFD2</accession>
<feature type="transmembrane region" description="Helical" evidence="1">
    <location>
        <begin position="7"/>
        <end position="30"/>
    </location>
</feature>
<keyword evidence="1" id="KW-1133">Transmembrane helix</keyword>
<sequence>MKYFSPYFFYTILLALLFGSLAGVVASVWIKQDQEEYLALLFERLGSQSLIQVLPNFSNQKQEEEEKQEELLKSTRGGIALYQGPVSKNGFFPQDEILFAHGVILTSDGWIVTTVPQDEPLQSEDVLNLMALWNQEAYPVKTVIFDPVFPILFLKIEATDLPVTPFAQSGSLKIGDPLIFRPTQDEWYLSSFTHQESKNSN</sequence>
<keyword evidence="1" id="KW-0472">Membrane</keyword>
<organism evidence="2 3">
    <name type="scientific">Candidatus Uhrbacteria bacterium CG_4_9_14_3_um_filter_36_7</name>
    <dbReference type="NCBI Taxonomy" id="1975033"/>
    <lineage>
        <taxon>Bacteria</taxon>
        <taxon>Candidatus Uhriibacteriota</taxon>
    </lineage>
</organism>
<dbReference type="EMBL" id="PFWS01000059">
    <property type="protein sequence ID" value="PJA46436.1"/>
    <property type="molecule type" value="Genomic_DNA"/>
</dbReference>
<dbReference type="Proteomes" id="UP000229749">
    <property type="component" value="Unassembled WGS sequence"/>
</dbReference>
<reference evidence="3" key="1">
    <citation type="submission" date="2017-09" db="EMBL/GenBank/DDBJ databases">
        <title>Depth-based differentiation of microbial function through sediment-hosted aquifers and enrichment of novel symbionts in the deep terrestrial subsurface.</title>
        <authorList>
            <person name="Probst A.J."/>
            <person name="Ladd B."/>
            <person name="Jarett J.K."/>
            <person name="Geller-Mcgrath D.E."/>
            <person name="Sieber C.M.K."/>
            <person name="Emerson J.B."/>
            <person name="Anantharaman K."/>
            <person name="Thomas B.C."/>
            <person name="Malmstrom R."/>
            <person name="Stieglmeier M."/>
            <person name="Klingl A."/>
            <person name="Woyke T."/>
            <person name="Ryan C.M."/>
            <person name="Banfield J.F."/>
        </authorList>
    </citation>
    <scope>NUCLEOTIDE SEQUENCE [LARGE SCALE GENOMIC DNA]</scope>
</reference>
<feature type="non-terminal residue" evidence="2">
    <location>
        <position position="201"/>
    </location>
</feature>
<evidence type="ECO:0000256" key="1">
    <source>
        <dbReference type="SAM" id="Phobius"/>
    </source>
</evidence>
<dbReference type="InterPro" id="IPR009003">
    <property type="entry name" value="Peptidase_S1_PA"/>
</dbReference>